<evidence type="ECO:0000313" key="3">
    <source>
        <dbReference type="Proteomes" id="UP001434337"/>
    </source>
</evidence>
<organism evidence="2 3">
    <name type="scientific">Propioniciclava soli</name>
    <dbReference type="NCBI Taxonomy" id="2775081"/>
    <lineage>
        <taxon>Bacteria</taxon>
        <taxon>Bacillati</taxon>
        <taxon>Actinomycetota</taxon>
        <taxon>Actinomycetes</taxon>
        <taxon>Propionibacteriales</taxon>
        <taxon>Propionibacteriaceae</taxon>
        <taxon>Propioniciclava</taxon>
    </lineage>
</organism>
<dbReference type="InterPro" id="IPR010982">
    <property type="entry name" value="Lambda_DNA-bd_dom_sf"/>
</dbReference>
<accession>A0ABZ3CEK9</accession>
<evidence type="ECO:0000313" key="2">
    <source>
        <dbReference type="EMBL" id="WZX00011.1"/>
    </source>
</evidence>
<dbReference type="EMBL" id="CP115965">
    <property type="protein sequence ID" value="WZX00011.1"/>
    <property type="molecule type" value="Genomic_DNA"/>
</dbReference>
<name>A0ABZ3CEK9_9ACTN</name>
<dbReference type="SUPFAM" id="SSF47413">
    <property type="entry name" value="lambda repressor-like DNA-binding domains"/>
    <property type="match status" value="1"/>
</dbReference>
<dbReference type="Gene3D" id="1.10.260.40">
    <property type="entry name" value="lambda repressor-like DNA-binding domains"/>
    <property type="match status" value="1"/>
</dbReference>
<dbReference type="Proteomes" id="UP001434337">
    <property type="component" value="Chromosome"/>
</dbReference>
<evidence type="ECO:0000256" key="1">
    <source>
        <dbReference type="SAM" id="MobiDB-lite"/>
    </source>
</evidence>
<keyword evidence="3" id="KW-1185">Reference proteome</keyword>
<feature type="compositionally biased region" description="Basic and acidic residues" evidence="1">
    <location>
        <begin position="1"/>
        <end position="10"/>
    </location>
</feature>
<sequence>MTDRPTPERKTRTRRLPPRVQPNTGLPDWPATPSDDPAIEKVRQLAARLAAVMDERGLAAREVARLAGISVNTVQVIRFGKGWPDSHAIARLEVVLDTALWPAHGDHA</sequence>
<gene>
    <name evidence="2" type="ORF">PCC79_07450</name>
</gene>
<reference evidence="2 3" key="1">
    <citation type="journal article" date="2023" name="Environ Microbiome">
        <title>A coral-associated actinobacterium mitigates coral bleaching under heat stress.</title>
        <authorList>
            <person name="Li J."/>
            <person name="Zou Y."/>
            <person name="Li Q."/>
            <person name="Zhang J."/>
            <person name="Bourne D.G."/>
            <person name="Lyu Y."/>
            <person name="Liu C."/>
            <person name="Zhang S."/>
        </authorList>
    </citation>
    <scope>NUCLEOTIDE SEQUENCE [LARGE SCALE GENOMIC DNA]</scope>
    <source>
        <strain evidence="2 3">SCSIO 13291</strain>
    </source>
</reference>
<proteinExistence type="predicted"/>
<dbReference type="CDD" id="cd00093">
    <property type="entry name" value="HTH_XRE"/>
    <property type="match status" value="1"/>
</dbReference>
<dbReference type="RefSeq" id="WP_342373432.1">
    <property type="nucleotide sequence ID" value="NZ_CP115965.1"/>
</dbReference>
<protein>
    <submittedName>
        <fullName evidence="2">Helix-turn-helix transcriptional regulator</fullName>
    </submittedName>
</protein>
<feature type="region of interest" description="Disordered" evidence="1">
    <location>
        <begin position="1"/>
        <end position="36"/>
    </location>
</feature>
<dbReference type="InterPro" id="IPR001387">
    <property type="entry name" value="Cro/C1-type_HTH"/>
</dbReference>